<dbReference type="EMBL" id="JAKROA010000001">
    <property type="protein sequence ID" value="KAL5111868.1"/>
    <property type="molecule type" value="Genomic_DNA"/>
</dbReference>
<dbReference type="InterPro" id="IPR002110">
    <property type="entry name" value="Ankyrin_rpt"/>
</dbReference>
<dbReference type="PANTHER" id="PTHR24183">
    <property type="entry name" value="FIBRONECTIN TYPE 3 AND ANKYRIN REPEAT DOMAINS PROTEIN 1"/>
    <property type="match status" value="1"/>
</dbReference>
<dbReference type="InterPro" id="IPR036770">
    <property type="entry name" value="Ankyrin_rpt-contain_sf"/>
</dbReference>
<gene>
    <name evidence="2" type="ORF">TcWFU_003929</name>
</gene>
<name>A0ABR4QQN5_9CEST</name>
<evidence type="ECO:0000256" key="1">
    <source>
        <dbReference type="PROSITE-ProRule" id="PRU00023"/>
    </source>
</evidence>
<dbReference type="InterPro" id="IPR013783">
    <property type="entry name" value="Ig-like_fold"/>
</dbReference>
<dbReference type="InterPro" id="IPR036116">
    <property type="entry name" value="FN3_sf"/>
</dbReference>
<dbReference type="Gene3D" id="1.25.40.20">
    <property type="entry name" value="Ankyrin repeat-containing domain"/>
    <property type="match status" value="1"/>
</dbReference>
<reference evidence="2 3" key="1">
    <citation type="journal article" date="2022" name="Front. Cell. Infect. Microbiol.">
        <title>The Genomes of Two Strains of Taenia crassiceps the Animal Model for the Study of Human Cysticercosis.</title>
        <authorList>
            <person name="Bobes R.J."/>
            <person name="Estrada K."/>
            <person name="Rios-Valencia D.G."/>
            <person name="Calderon-Gallegos A."/>
            <person name="de la Torre P."/>
            <person name="Carrero J.C."/>
            <person name="Sanchez-Flores A."/>
            <person name="Laclette J.P."/>
        </authorList>
    </citation>
    <scope>NUCLEOTIDE SEQUENCE [LARGE SCALE GENOMIC DNA]</scope>
    <source>
        <strain evidence="2">WFUcys</strain>
    </source>
</reference>
<dbReference type="PANTHER" id="PTHR24183:SF1">
    <property type="entry name" value="FIBRONECTIN TYPE 3 AND ANKYRIN REPEAT DOMAINS PROTEIN 1"/>
    <property type="match status" value="1"/>
</dbReference>
<organism evidence="2 3">
    <name type="scientific">Taenia crassiceps</name>
    <dbReference type="NCBI Taxonomy" id="6207"/>
    <lineage>
        <taxon>Eukaryota</taxon>
        <taxon>Metazoa</taxon>
        <taxon>Spiralia</taxon>
        <taxon>Lophotrochozoa</taxon>
        <taxon>Platyhelminthes</taxon>
        <taxon>Cestoda</taxon>
        <taxon>Eucestoda</taxon>
        <taxon>Cyclophyllidea</taxon>
        <taxon>Taeniidae</taxon>
        <taxon>Taenia</taxon>
    </lineage>
</organism>
<evidence type="ECO:0000313" key="3">
    <source>
        <dbReference type="Proteomes" id="UP001651158"/>
    </source>
</evidence>
<feature type="repeat" description="ANK" evidence="1">
    <location>
        <begin position="209"/>
        <end position="241"/>
    </location>
</feature>
<feature type="repeat" description="ANK" evidence="1">
    <location>
        <begin position="313"/>
        <end position="345"/>
    </location>
</feature>
<dbReference type="PROSITE" id="PS50297">
    <property type="entry name" value="ANK_REP_REGION"/>
    <property type="match status" value="4"/>
</dbReference>
<dbReference type="PROSITE" id="PS50088">
    <property type="entry name" value="ANK_REPEAT"/>
    <property type="match status" value="4"/>
</dbReference>
<keyword evidence="3" id="KW-1185">Reference proteome</keyword>
<dbReference type="SUPFAM" id="SSF49265">
    <property type="entry name" value="Fibronectin type III"/>
    <property type="match status" value="1"/>
</dbReference>
<keyword evidence="1" id="KW-0040">ANK repeat</keyword>
<accession>A0ABR4QQN5</accession>
<dbReference type="Proteomes" id="UP001651158">
    <property type="component" value="Unassembled WGS sequence"/>
</dbReference>
<feature type="repeat" description="ANK" evidence="1">
    <location>
        <begin position="242"/>
        <end position="274"/>
    </location>
</feature>
<sequence length="384" mass="42812">MKAIDVTELYPPFPYISVPDFHTVKIDWYECLEELEEQGMNVAMEVTLKPVSSKTWDRIYLGKGSYCLYEDLQGSTEYELRLRFKCDEKYGPYGNSELFETPSEPVTAFDLHKAIKFEDIDALNAMLSESIHLPELNLTSKGGQVSDLRSQTRFSQHPTAPFLTSSVEAMFLLHQMDYTPLMAAVSRNNKAIIRILLSYGANVNTANKLGRTALMLASNKGYIDIVDILIKKGANVNARDIHGMTALFYAVDGEFSNVVRALVRAGADVNHCESDNGYTPLIRLACLANNGNPKVGDTLIECGAKVNQQDKFGQTALIHCAFHRNHTDLAKVLLQHGADLSIRNNKKNTAADIAKSLDNTNFLHLVNLHRKSGQVLKAGEWVNR</sequence>
<dbReference type="Gene3D" id="2.60.40.10">
    <property type="entry name" value="Immunoglobulins"/>
    <property type="match status" value="1"/>
</dbReference>
<dbReference type="PRINTS" id="PR01415">
    <property type="entry name" value="ANKYRIN"/>
</dbReference>
<evidence type="ECO:0000313" key="2">
    <source>
        <dbReference type="EMBL" id="KAL5111868.1"/>
    </source>
</evidence>
<dbReference type="Pfam" id="PF00023">
    <property type="entry name" value="Ank"/>
    <property type="match status" value="1"/>
</dbReference>
<proteinExistence type="predicted"/>
<comment type="caution">
    <text evidence="2">The sequence shown here is derived from an EMBL/GenBank/DDBJ whole genome shotgun (WGS) entry which is preliminary data.</text>
</comment>
<protein>
    <submittedName>
        <fullName evidence="2">Fibronectin type 3 and ankyrin repeat domain protein 1</fullName>
    </submittedName>
</protein>
<dbReference type="Pfam" id="PF12796">
    <property type="entry name" value="Ank_2"/>
    <property type="match status" value="2"/>
</dbReference>
<dbReference type="SMART" id="SM00248">
    <property type="entry name" value="ANK"/>
    <property type="match status" value="5"/>
</dbReference>
<feature type="repeat" description="ANK" evidence="1">
    <location>
        <begin position="176"/>
        <end position="208"/>
    </location>
</feature>
<dbReference type="SUPFAM" id="SSF48403">
    <property type="entry name" value="Ankyrin repeat"/>
    <property type="match status" value="1"/>
</dbReference>